<dbReference type="Proteomes" id="UP000244855">
    <property type="component" value="Unassembled WGS sequence"/>
</dbReference>
<accession>A0A2V1DBE6</accession>
<sequence>MSTVYAEFCEDCHRGIPYLEKMFLCIECQLFTCEDCHDSHEPSHLRNMLRFNVMQWMEKLPAGIQPSTPCKYCAKDAKSRWECQECDKALCRNCVTYHDRRIEFFKEHREMHPDHRSFFATYPPFWSTETQWITSDCQCLSMTWFGGHCERCNRVFAGGERGYFCRTCRSGFGSSQSLCLQCFERDEEHTEKHQFGTFEIVYEDSGPDNLQEAVKKLWGCSQCPERFAEGKHQNHIHLHLRLIITPLILELFRRAAYRSCRRKEIMENSVEVANPIPFQCALCTKHLAFDKGGSLCLKKDCTNCFCAECTLANRQCHRHYLYEFTVMRSVQNYANQVICNYCQQAFMLAMAQGLWCADCKNHFICISCMIGIEKSDTPKIQEGLPHMKILKQCKVKTGWQLYLMDGT</sequence>
<reference evidence="1 2" key="1">
    <citation type="journal article" date="2018" name="Sci. Rep.">
        <title>Comparative genomics provides insights into the lifestyle and reveals functional heterogeneity of dark septate endophytic fungi.</title>
        <authorList>
            <person name="Knapp D.G."/>
            <person name="Nemeth J.B."/>
            <person name="Barry K."/>
            <person name="Hainaut M."/>
            <person name="Henrissat B."/>
            <person name="Johnson J."/>
            <person name="Kuo A."/>
            <person name="Lim J.H.P."/>
            <person name="Lipzen A."/>
            <person name="Nolan M."/>
            <person name="Ohm R.A."/>
            <person name="Tamas L."/>
            <person name="Grigoriev I.V."/>
            <person name="Spatafora J.W."/>
            <person name="Nagy L.G."/>
            <person name="Kovacs G.M."/>
        </authorList>
    </citation>
    <scope>NUCLEOTIDE SEQUENCE [LARGE SCALE GENOMIC DNA]</scope>
    <source>
        <strain evidence="1 2">DSE2036</strain>
    </source>
</reference>
<evidence type="ECO:0000313" key="1">
    <source>
        <dbReference type="EMBL" id="PVH95447.1"/>
    </source>
</evidence>
<gene>
    <name evidence="1" type="ORF">DM02DRAFT_617898</name>
</gene>
<organism evidence="1 2">
    <name type="scientific">Periconia macrospinosa</name>
    <dbReference type="NCBI Taxonomy" id="97972"/>
    <lineage>
        <taxon>Eukaryota</taxon>
        <taxon>Fungi</taxon>
        <taxon>Dikarya</taxon>
        <taxon>Ascomycota</taxon>
        <taxon>Pezizomycotina</taxon>
        <taxon>Dothideomycetes</taxon>
        <taxon>Pleosporomycetidae</taxon>
        <taxon>Pleosporales</taxon>
        <taxon>Massarineae</taxon>
        <taxon>Periconiaceae</taxon>
        <taxon>Periconia</taxon>
    </lineage>
</organism>
<protein>
    <submittedName>
        <fullName evidence="1">Uncharacterized protein</fullName>
    </submittedName>
</protein>
<proteinExistence type="predicted"/>
<dbReference type="OrthoDB" id="3754906at2759"/>
<name>A0A2V1DBE6_9PLEO</name>
<dbReference type="STRING" id="97972.A0A2V1DBE6"/>
<dbReference type="AlphaFoldDB" id="A0A2V1DBE6"/>
<keyword evidence="2" id="KW-1185">Reference proteome</keyword>
<dbReference type="EMBL" id="KZ805496">
    <property type="protein sequence ID" value="PVH95447.1"/>
    <property type="molecule type" value="Genomic_DNA"/>
</dbReference>
<evidence type="ECO:0000313" key="2">
    <source>
        <dbReference type="Proteomes" id="UP000244855"/>
    </source>
</evidence>